<dbReference type="OrthoDB" id="253515at2"/>
<keyword evidence="2" id="KW-0560">Oxidoreductase</keyword>
<dbReference type="InterPro" id="IPR000683">
    <property type="entry name" value="Gfo/Idh/MocA-like_OxRdtase_N"/>
</dbReference>
<evidence type="ECO:0000313" key="2">
    <source>
        <dbReference type="EMBL" id="QDV04967.1"/>
    </source>
</evidence>
<dbReference type="GO" id="GO:0050112">
    <property type="term" value="F:inositol 2-dehydrogenase (NAD+) activity"/>
    <property type="evidence" value="ECO:0007669"/>
    <property type="project" value="UniProtKB-EC"/>
</dbReference>
<name>A0A518ELI8_9BACT</name>
<protein>
    <submittedName>
        <fullName evidence="2">Inositol 2-dehydrogenase/D-chiro-inositol 3-dehydrogenase</fullName>
        <ecNumber evidence="2">1.1.1.18</ecNumber>
    </submittedName>
</protein>
<dbReference type="PANTHER" id="PTHR43818">
    <property type="entry name" value="BCDNA.GH03377"/>
    <property type="match status" value="1"/>
</dbReference>
<dbReference type="Gene3D" id="3.30.360.10">
    <property type="entry name" value="Dihydrodipicolinate Reductase, domain 2"/>
    <property type="match status" value="1"/>
</dbReference>
<gene>
    <name evidence="2" type="primary">iolG_1</name>
    <name evidence="2" type="ORF">Poly30_04620</name>
</gene>
<accession>A0A518ELI8</accession>
<reference evidence="2 3" key="1">
    <citation type="submission" date="2019-02" db="EMBL/GenBank/DDBJ databases">
        <title>Deep-cultivation of Planctomycetes and their phenomic and genomic characterization uncovers novel biology.</title>
        <authorList>
            <person name="Wiegand S."/>
            <person name="Jogler M."/>
            <person name="Boedeker C."/>
            <person name="Pinto D."/>
            <person name="Vollmers J."/>
            <person name="Rivas-Marin E."/>
            <person name="Kohn T."/>
            <person name="Peeters S.H."/>
            <person name="Heuer A."/>
            <person name="Rast P."/>
            <person name="Oberbeckmann S."/>
            <person name="Bunk B."/>
            <person name="Jeske O."/>
            <person name="Meyerdierks A."/>
            <person name="Storesund J.E."/>
            <person name="Kallscheuer N."/>
            <person name="Luecker S."/>
            <person name="Lage O.M."/>
            <person name="Pohl T."/>
            <person name="Merkel B.J."/>
            <person name="Hornburger P."/>
            <person name="Mueller R.-W."/>
            <person name="Bruemmer F."/>
            <person name="Labrenz M."/>
            <person name="Spormann A.M."/>
            <person name="Op den Camp H."/>
            <person name="Overmann J."/>
            <person name="Amann R."/>
            <person name="Jetten M.S.M."/>
            <person name="Mascher T."/>
            <person name="Medema M.H."/>
            <person name="Devos D.P."/>
            <person name="Kaster A.-K."/>
            <person name="Ovreas L."/>
            <person name="Rohde M."/>
            <person name="Galperin M.Y."/>
            <person name="Jogler C."/>
        </authorList>
    </citation>
    <scope>NUCLEOTIDE SEQUENCE [LARGE SCALE GENOMIC DNA]</scope>
    <source>
        <strain evidence="2 3">Poly30</strain>
    </source>
</reference>
<keyword evidence="3" id="KW-1185">Reference proteome</keyword>
<dbReference type="Gene3D" id="3.40.50.720">
    <property type="entry name" value="NAD(P)-binding Rossmann-like Domain"/>
    <property type="match status" value="1"/>
</dbReference>
<feature type="domain" description="Gfo/Idh/MocA-like oxidoreductase N-terminal" evidence="1">
    <location>
        <begin position="45"/>
        <end position="182"/>
    </location>
</feature>
<dbReference type="PANTHER" id="PTHR43818:SF5">
    <property type="entry name" value="OXIDOREDUCTASE FAMILY PROTEIN"/>
    <property type="match status" value="1"/>
</dbReference>
<dbReference type="InterPro" id="IPR036291">
    <property type="entry name" value="NAD(P)-bd_dom_sf"/>
</dbReference>
<evidence type="ECO:0000313" key="3">
    <source>
        <dbReference type="Proteomes" id="UP000320390"/>
    </source>
</evidence>
<evidence type="ECO:0000259" key="1">
    <source>
        <dbReference type="Pfam" id="PF01408"/>
    </source>
</evidence>
<dbReference type="InterPro" id="IPR050463">
    <property type="entry name" value="Gfo/Idh/MocA_oxidrdct_glycsds"/>
</dbReference>
<dbReference type="Proteomes" id="UP000320390">
    <property type="component" value="Chromosome"/>
</dbReference>
<dbReference type="AlphaFoldDB" id="A0A518ELI8"/>
<dbReference type="GO" id="GO:0000166">
    <property type="term" value="F:nucleotide binding"/>
    <property type="evidence" value="ECO:0007669"/>
    <property type="project" value="InterPro"/>
</dbReference>
<proteinExistence type="predicted"/>
<organism evidence="2 3">
    <name type="scientific">Saltatorellus ferox</name>
    <dbReference type="NCBI Taxonomy" id="2528018"/>
    <lineage>
        <taxon>Bacteria</taxon>
        <taxon>Pseudomonadati</taxon>
        <taxon>Planctomycetota</taxon>
        <taxon>Planctomycetia</taxon>
        <taxon>Planctomycetia incertae sedis</taxon>
        <taxon>Saltatorellus</taxon>
    </lineage>
</organism>
<dbReference type="SUPFAM" id="SSF55347">
    <property type="entry name" value="Glyceraldehyde-3-phosphate dehydrogenase-like, C-terminal domain"/>
    <property type="match status" value="1"/>
</dbReference>
<dbReference type="SUPFAM" id="SSF51735">
    <property type="entry name" value="NAD(P)-binding Rossmann-fold domains"/>
    <property type="match status" value="1"/>
</dbReference>
<dbReference type="RefSeq" id="WP_145194396.1">
    <property type="nucleotide sequence ID" value="NZ_CP036434.1"/>
</dbReference>
<sequence length="465" mass="51382">MHEPRPNRLITRRDVLKDTGKVSATAAMVAGGFANVHPFKREDTIHVALIGCGGRGSGAAKNALSVKRGPVKLVAMAEVFPDRLKTSYDALVKEFPEQADVPKERQFLGFDGYKHAIDCLRPGDIAIFATPPAFRWVHFKYAIEKGVHVFMEKPVCVDGPTARKMFALSEESKKKGLKVGVGLMSRHSRAMTELHDRIRGGEVGEIISQNGYRMQGAIATFRSEPKPEGISHLEYQLRRFHGFLWASGGGFNDFFIHIIDQLVWMKGALPVKAQAHGGRHYRTNGDGVPYVDQNLDTYGVEYTYPDGTKMMFSGRNQPGCESRFYSHLHGTKGSAIASANSDCGLPSSIHEGHTLSRGSRIWTSRVAEDETNPYQNEWEDLIDAIRDDKPFHEAQYGIEASLVCNLGRMAAHTGVEVTYEQMLACEHEFAPGVADLTVDSDSPLMPGENGLYAVPAPGIKTDREY</sequence>
<dbReference type="EC" id="1.1.1.18" evidence="2"/>
<dbReference type="EMBL" id="CP036434">
    <property type="protein sequence ID" value="QDV04967.1"/>
    <property type="molecule type" value="Genomic_DNA"/>
</dbReference>
<dbReference type="Pfam" id="PF01408">
    <property type="entry name" value="GFO_IDH_MocA"/>
    <property type="match status" value="1"/>
</dbReference>